<evidence type="ECO:0000313" key="2">
    <source>
        <dbReference type="EMBL" id="OGD91134.1"/>
    </source>
</evidence>
<evidence type="ECO:0000313" key="3">
    <source>
        <dbReference type="Proteomes" id="UP000177124"/>
    </source>
</evidence>
<feature type="region of interest" description="Disordered" evidence="1">
    <location>
        <begin position="1"/>
        <end position="23"/>
    </location>
</feature>
<comment type="caution">
    <text evidence="2">The sequence shown here is derived from an EMBL/GenBank/DDBJ whole genome shotgun (WGS) entry which is preliminary data.</text>
</comment>
<accession>A0A1F5GH03</accession>
<evidence type="ECO:0000256" key="1">
    <source>
        <dbReference type="SAM" id="MobiDB-lite"/>
    </source>
</evidence>
<dbReference type="AlphaFoldDB" id="A0A1F5GH03"/>
<dbReference type="Proteomes" id="UP000177124">
    <property type="component" value="Unassembled WGS sequence"/>
</dbReference>
<organism evidence="2 3">
    <name type="scientific">Candidatus Curtissbacteria bacterium RIFCSPHIGHO2_02_FULL_42_15</name>
    <dbReference type="NCBI Taxonomy" id="1797716"/>
    <lineage>
        <taxon>Bacteria</taxon>
        <taxon>Candidatus Curtissiibacteriota</taxon>
    </lineage>
</organism>
<name>A0A1F5GH03_9BACT</name>
<dbReference type="EMBL" id="MFBF01000025">
    <property type="protein sequence ID" value="OGD91134.1"/>
    <property type="molecule type" value="Genomic_DNA"/>
</dbReference>
<dbReference type="STRING" id="1797716.A3D07_02245"/>
<gene>
    <name evidence="2" type="ORF">A3D07_02245</name>
</gene>
<proteinExistence type="predicted"/>
<sequence>MTAEAVPWDRGGEESGGNPFTDTIRAVMRPFPRERTGPKELEIIARYLGIALAHEVAYGRMDEDQVQQKFDEFKSSGIPVDKTKGSYEYYRSMGITVDWFNIDFQMKTLERYLPELLGKPKIEDNLTP</sequence>
<reference evidence="2 3" key="1">
    <citation type="journal article" date="2016" name="Nat. Commun.">
        <title>Thousands of microbial genomes shed light on interconnected biogeochemical processes in an aquifer system.</title>
        <authorList>
            <person name="Anantharaman K."/>
            <person name="Brown C.T."/>
            <person name="Hug L.A."/>
            <person name="Sharon I."/>
            <person name="Castelle C.J."/>
            <person name="Probst A.J."/>
            <person name="Thomas B.C."/>
            <person name="Singh A."/>
            <person name="Wilkins M.J."/>
            <person name="Karaoz U."/>
            <person name="Brodie E.L."/>
            <person name="Williams K.H."/>
            <person name="Hubbard S.S."/>
            <person name="Banfield J.F."/>
        </authorList>
    </citation>
    <scope>NUCLEOTIDE SEQUENCE [LARGE SCALE GENOMIC DNA]</scope>
</reference>
<protein>
    <submittedName>
        <fullName evidence="2">Uncharacterized protein</fullName>
    </submittedName>
</protein>